<dbReference type="RefSeq" id="WP_329511740.1">
    <property type="nucleotide sequence ID" value="NZ_BAAAYZ010000247.1"/>
</dbReference>
<name>A0ABU7FTT0_9ACTN</name>
<protein>
    <recommendedName>
        <fullName evidence="4">PH domain-containing protein</fullName>
    </recommendedName>
</protein>
<accession>A0ABU7FTT0</accession>
<feature type="transmembrane region" description="Helical" evidence="1">
    <location>
        <begin position="38"/>
        <end position="59"/>
    </location>
</feature>
<feature type="transmembrane region" description="Helical" evidence="1">
    <location>
        <begin position="16"/>
        <end position="32"/>
    </location>
</feature>
<keyword evidence="1" id="KW-1133">Transmembrane helix</keyword>
<evidence type="ECO:0008006" key="4">
    <source>
        <dbReference type="Google" id="ProtNLM"/>
    </source>
</evidence>
<keyword evidence="3" id="KW-1185">Reference proteome</keyword>
<organism evidence="2 3">
    <name type="scientific">Streptomyces chiangmaiensis</name>
    <dbReference type="NCBI Taxonomy" id="766497"/>
    <lineage>
        <taxon>Bacteria</taxon>
        <taxon>Bacillati</taxon>
        <taxon>Actinomycetota</taxon>
        <taxon>Actinomycetes</taxon>
        <taxon>Kitasatosporales</taxon>
        <taxon>Streptomycetaceae</taxon>
        <taxon>Streptomyces</taxon>
    </lineage>
</organism>
<evidence type="ECO:0000313" key="2">
    <source>
        <dbReference type="EMBL" id="MED7827359.1"/>
    </source>
</evidence>
<dbReference type="EMBL" id="JAYWVC010000225">
    <property type="protein sequence ID" value="MED7827359.1"/>
    <property type="molecule type" value="Genomic_DNA"/>
</dbReference>
<reference evidence="2" key="1">
    <citation type="submission" date="2024-01" db="EMBL/GenBank/DDBJ databases">
        <title>First draft genome sequence data of TA4-1, the type strain of Gram-positive actinobacterium Streptomyces chiangmaiensis.</title>
        <authorList>
            <person name="Yasawong M."/>
            <person name="Nantapong N."/>
        </authorList>
    </citation>
    <scope>NUCLEOTIDE SEQUENCE</scope>
    <source>
        <strain evidence="2">TA4-1</strain>
    </source>
</reference>
<gene>
    <name evidence="2" type="ORF">VXC91_37020</name>
</gene>
<proteinExistence type="predicted"/>
<evidence type="ECO:0000256" key="1">
    <source>
        <dbReference type="SAM" id="Phobius"/>
    </source>
</evidence>
<comment type="caution">
    <text evidence="2">The sequence shown here is derived from an EMBL/GenBank/DDBJ whole genome shotgun (WGS) entry which is preliminary data.</text>
</comment>
<dbReference type="Proteomes" id="UP001333996">
    <property type="component" value="Unassembled WGS sequence"/>
</dbReference>
<evidence type="ECO:0000313" key="3">
    <source>
        <dbReference type="Proteomes" id="UP001333996"/>
    </source>
</evidence>
<keyword evidence="1" id="KW-0472">Membrane</keyword>
<keyword evidence="1" id="KW-0812">Transmembrane</keyword>
<sequence length="155" mass="17571">MVSDGSQVMRERSARAWVLNGLVLCLSVSPAVRHSGDAWPRVPFFYPALWALLLAWYVWSQLRPRLRLTPVGLELLGEHARRILWSEITRIEVEDKSRLVVHLADGQRVKLPAPLQYGLIRDSHFPARVRRVTDAWAAGMGVEPQPVPEVDEPPP</sequence>